<dbReference type="Pfam" id="PF23867">
    <property type="entry name" value="Mmc1_N"/>
    <property type="match status" value="1"/>
</dbReference>
<feature type="compositionally biased region" description="Polar residues" evidence="1">
    <location>
        <begin position="32"/>
        <end position="46"/>
    </location>
</feature>
<dbReference type="Proteomes" id="UP000799439">
    <property type="component" value="Unassembled WGS sequence"/>
</dbReference>
<feature type="domain" description="Mmc1 C-terminal" evidence="2">
    <location>
        <begin position="394"/>
        <end position="601"/>
    </location>
</feature>
<keyword evidence="4" id="KW-1185">Reference proteome</keyword>
<sequence length="648" mass="70605">MRPHVRLNAWPSRPGVLSPARRGARRFLVLSHQHQSPSQRQNSSLRTLKGPASLRGTAGHVLGSSRRQSALASRTAVNPTSPTPPANTALHGALSALNSLAPEAVNQSRLQLVLRSLESAQPVLRVGILGVGDGGFSAAKRIARLLVADPLDSQAAWESEMVGQAGAVLIRYSEEEELDAERNPLLKIVGTNSRVLGREAVEVLVAKVEEGLTVPYSGNDGMVDSVLVPVLQSPLAGSDRAGFVRFPVHRAIVVGEGVKGALKLGELEKELDRDTRTLVNVAVNLPVSGVELDGLATTNVDSAESAFGSFRVDVKNGSTFSDAWQSSGLSQLSDFLFSDKTATEAQRTRLRPALKAQIASLLTSTESSIDQAESQVIAEITSQTVPESRRERLQSVITSWSEYAHTDLRNSLTYAFESPTWRRTAFPRVLWRIDDVTFSGSEVLYSNFLVETETYLAFLTGQIGEAGDEELETKRRARFNPTKASLLRMDTLSARLRAETGLDTSVAKPWPRGIEATRQALLRTLLPSIHARAQSLVLQCLGTVGSTSALAVWYVIATAGGGLYEAGAVAGLGLVWALRRLQRLWGEERTKFESEVREQGRLVLAETEGILRKVVREDKRPQVRTEDTAEWEKARSLIHAARNELEKL</sequence>
<dbReference type="AlphaFoldDB" id="A0A9P4J0W2"/>
<gene>
    <name evidence="3" type="ORF">K461DRAFT_224358</name>
</gene>
<evidence type="ECO:0000259" key="2">
    <source>
        <dbReference type="Pfam" id="PF23868"/>
    </source>
</evidence>
<dbReference type="EMBL" id="ML996085">
    <property type="protein sequence ID" value="KAF2153427.1"/>
    <property type="molecule type" value="Genomic_DNA"/>
</dbReference>
<dbReference type="InterPro" id="IPR056196">
    <property type="entry name" value="Mmc1_C"/>
</dbReference>
<comment type="caution">
    <text evidence="3">The sequence shown here is derived from an EMBL/GenBank/DDBJ whole genome shotgun (WGS) entry which is preliminary data.</text>
</comment>
<dbReference type="PANTHER" id="PTHR38644">
    <property type="entry name" value="EXPRESSED PROTEIN"/>
    <property type="match status" value="1"/>
</dbReference>
<dbReference type="OrthoDB" id="5593063at2759"/>
<dbReference type="PANTHER" id="PTHR38644:SF1">
    <property type="entry name" value="EXPRESSED PROTEIN"/>
    <property type="match status" value="1"/>
</dbReference>
<protein>
    <recommendedName>
        <fullName evidence="2">Mmc1 C-terminal domain-containing protein</fullName>
    </recommendedName>
</protein>
<name>A0A9P4J0W2_9PEZI</name>
<evidence type="ECO:0000256" key="1">
    <source>
        <dbReference type="SAM" id="MobiDB-lite"/>
    </source>
</evidence>
<accession>A0A9P4J0W2</accession>
<evidence type="ECO:0000313" key="4">
    <source>
        <dbReference type="Proteomes" id="UP000799439"/>
    </source>
</evidence>
<organism evidence="3 4">
    <name type="scientific">Myriangium duriaei CBS 260.36</name>
    <dbReference type="NCBI Taxonomy" id="1168546"/>
    <lineage>
        <taxon>Eukaryota</taxon>
        <taxon>Fungi</taxon>
        <taxon>Dikarya</taxon>
        <taxon>Ascomycota</taxon>
        <taxon>Pezizomycotina</taxon>
        <taxon>Dothideomycetes</taxon>
        <taxon>Dothideomycetidae</taxon>
        <taxon>Myriangiales</taxon>
        <taxon>Myriangiaceae</taxon>
        <taxon>Myriangium</taxon>
    </lineage>
</organism>
<feature type="region of interest" description="Disordered" evidence="1">
    <location>
        <begin position="31"/>
        <end position="87"/>
    </location>
</feature>
<proteinExistence type="predicted"/>
<dbReference type="Pfam" id="PF23868">
    <property type="entry name" value="Mmc1_C"/>
    <property type="match status" value="1"/>
</dbReference>
<reference evidence="3" key="1">
    <citation type="journal article" date="2020" name="Stud. Mycol.">
        <title>101 Dothideomycetes genomes: a test case for predicting lifestyles and emergence of pathogens.</title>
        <authorList>
            <person name="Haridas S."/>
            <person name="Albert R."/>
            <person name="Binder M."/>
            <person name="Bloem J."/>
            <person name="Labutti K."/>
            <person name="Salamov A."/>
            <person name="Andreopoulos B."/>
            <person name="Baker S."/>
            <person name="Barry K."/>
            <person name="Bills G."/>
            <person name="Bluhm B."/>
            <person name="Cannon C."/>
            <person name="Castanera R."/>
            <person name="Culley D."/>
            <person name="Daum C."/>
            <person name="Ezra D."/>
            <person name="Gonzalez J."/>
            <person name="Henrissat B."/>
            <person name="Kuo A."/>
            <person name="Liang C."/>
            <person name="Lipzen A."/>
            <person name="Lutzoni F."/>
            <person name="Magnuson J."/>
            <person name="Mondo S."/>
            <person name="Nolan M."/>
            <person name="Ohm R."/>
            <person name="Pangilinan J."/>
            <person name="Park H.-J."/>
            <person name="Ramirez L."/>
            <person name="Alfaro M."/>
            <person name="Sun H."/>
            <person name="Tritt A."/>
            <person name="Yoshinaga Y."/>
            <person name="Zwiers L.-H."/>
            <person name="Turgeon B."/>
            <person name="Goodwin S."/>
            <person name="Spatafora J."/>
            <person name="Crous P."/>
            <person name="Grigoriev I."/>
        </authorList>
    </citation>
    <scope>NUCLEOTIDE SEQUENCE</scope>
    <source>
        <strain evidence="3">CBS 260.36</strain>
    </source>
</reference>
<evidence type="ECO:0000313" key="3">
    <source>
        <dbReference type="EMBL" id="KAF2153427.1"/>
    </source>
</evidence>